<evidence type="ECO:0000313" key="2">
    <source>
        <dbReference type="EMBL" id="SOO22245.1"/>
    </source>
</evidence>
<dbReference type="Proteomes" id="UP000234345">
    <property type="component" value="Unassembled WGS sequence"/>
</dbReference>
<reference evidence="2 3" key="1">
    <citation type="submission" date="2017-10" db="EMBL/GenBank/DDBJ databases">
        <authorList>
            <person name="Regsiter A."/>
            <person name="William W."/>
        </authorList>
    </citation>
    <scope>NUCLEOTIDE SEQUENCE [LARGE SCALE GENOMIC DNA]</scope>
    <source>
        <strain evidence="2 3">CFBP6991</strain>
    </source>
</reference>
<dbReference type="AlphaFoldDB" id="A0A7Z7IVB6"/>
<evidence type="ECO:0000256" key="1">
    <source>
        <dbReference type="SAM" id="Phobius"/>
    </source>
</evidence>
<dbReference type="EMBL" id="OCZC01000043">
    <property type="protein sequence ID" value="SOO22245.1"/>
    <property type="molecule type" value="Genomic_DNA"/>
</dbReference>
<evidence type="ECO:0008006" key="4">
    <source>
        <dbReference type="Google" id="ProtNLM"/>
    </source>
</evidence>
<keyword evidence="1" id="KW-0812">Transmembrane</keyword>
<organism evidence="2 3">
    <name type="scientific">Xanthomonas campestris pv. phaseoli</name>
    <dbReference type="NCBI Taxonomy" id="317013"/>
    <lineage>
        <taxon>Bacteria</taxon>
        <taxon>Pseudomonadati</taxon>
        <taxon>Pseudomonadota</taxon>
        <taxon>Gammaproteobacteria</taxon>
        <taxon>Lysobacterales</taxon>
        <taxon>Lysobacteraceae</taxon>
        <taxon>Xanthomonas</taxon>
    </lineage>
</organism>
<sequence length="109" mass="12009">MRRVSMVGVALCLLYLAATAFCVWGALSAQGDPKGHFVLLQLPLTPQLIALDALHADAWLTNMRWETSYALLVSPFLAVLYAFGHAFQRLIARAFLGAKEAATRFGRCR</sequence>
<proteinExistence type="predicted"/>
<keyword evidence="1" id="KW-0472">Membrane</keyword>
<gene>
    <name evidence="2" type="ORF">XFF6991_150006</name>
</gene>
<name>A0A7Z7IVB6_XANCH</name>
<keyword evidence="1" id="KW-1133">Transmembrane helix</keyword>
<protein>
    <recommendedName>
        <fullName evidence="4">Transmembrane protein</fullName>
    </recommendedName>
</protein>
<feature type="transmembrane region" description="Helical" evidence="1">
    <location>
        <begin position="69"/>
        <end position="87"/>
    </location>
</feature>
<accession>A0A7Z7IVB6</accession>
<dbReference type="RefSeq" id="WP_089142167.1">
    <property type="nucleotide sequence ID" value="NZ_OCZC01000043.1"/>
</dbReference>
<evidence type="ECO:0000313" key="3">
    <source>
        <dbReference type="Proteomes" id="UP000234345"/>
    </source>
</evidence>
<comment type="caution">
    <text evidence="2">The sequence shown here is derived from an EMBL/GenBank/DDBJ whole genome shotgun (WGS) entry which is preliminary data.</text>
</comment>